<dbReference type="EMBL" id="PNBA02000256">
    <property type="protein sequence ID" value="KAG6384137.1"/>
    <property type="molecule type" value="Genomic_DNA"/>
</dbReference>
<evidence type="ECO:0000256" key="1">
    <source>
        <dbReference type="SAM" id="MobiDB-lite"/>
    </source>
</evidence>
<proteinExistence type="predicted"/>
<accession>A0A8X8YYE0</accession>
<reference evidence="2" key="1">
    <citation type="submission" date="2018-01" db="EMBL/GenBank/DDBJ databases">
        <authorList>
            <person name="Mao J.F."/>
        </authorList>
    </citation>
    <scope>NUCLEOTIDE SEQUENCE</scope>
    <source>
        <strain evidence="2">Huo1</strain>
        <tissue evidence="2">Leaf</tissue>
    </source>
</reference>
<evidence type="ECO:0000313" key="2">
    <source>
        <dbReference type="EMBL" id="KAG6384137.1"/>
    </source>
</evidence>
<name>A0A8X8YYE0_SALSN</name>
<reference evidence="2" key="2">
    <citation type="submission" date="2020-08" db="EMBL/GenBank/DDBJ databases">
        <title>Plant Genome Project.</title>
        <authorList>
            <person name="Zhang R.-G."/>
        </authorList>
    </citation>
    <scope>NUCLEOTIDE SEQUENCE</scope>
    <source>
        <strain evidence="2">Huo1</strain>
        <tissue evidence="2">Leaf</tissue>
    </source>
</reference>
<dbReference type="AlphaFoldDB" id="A0A8X8YYE0"/>
<comment type="caution">
    <text evidence="2">The sequence shown here is derived from an EMBL/GenBank/DDBJ whole genome shotgun (WGS) entry which is preliminary data.</text>
</comment>
<sequence>MATSSRRSSAPVMAGHRAAAAHRNSSLMTSDSSPFASSSYYSSSPSAGFFNQRRAASPTRVNLHGLSRRLRRGPFASRSTDLYHRGARSRRRRRGTRSCRGAAGIFRRGHACARRRIIQAICDDEFSGADRHCGGRSGEASPRGFDSPVLAPAASPSRFPAAAEPALGHVQRRRHLKEQAEYAGLVILENHQSLTIRSGDT</sequence>
<organism evidence="2">
    <name type="scientific">Salvia splendens</name>
    <name type="common">Scarlet sage</name>
    <dbReference type="NCBI Taxonomy" id="180675"/>
    <lineage>
        <taxon>Eukaryota</taxon>
        <taxon>Viridiplantae</taxon>
        <taxon>Streptophyta</taxon>
        <taxon>Embryophyta</taxon>
        <taxon>Tracheophyta</taxon>
        <taxon>Spermatophyta</taxon>
        <taxon>Magnoliopsida</taxon>
        <taxon>eudicotyledons</taxon>
        <taxon>Gunneridae</taxon>
        <taxon>Pentapetalae</taxon>
        <taxon>asterids</taxon>
        <taxon>lamiids</taxon>
        <taxon>Lamiales</taxon>
        <taxon>Lamiaceae</taxon>
        <taxon>Nepetoideae</taxon>
        <taxon>Mentheae</taxon>
        <taxon>Salviinae</taxon>
        <taxon>Salvia</taxon>
        <taxon>Salvia subgen. Calosphace</taxon>
        <taxon>core Calosphace</taxon>
    </lineage>
</organism>
<evidence type="ECO:0000313" key="3">
    <source>
        <dbReference type="Proteomes" id="UP000298416"/>
    </source>
</evidence>
<dbReference type="Proteomes" id="UP000298416">
    <property type="component" value="Unassembled WGS sequence"/>
</dbReference>
<keyword evidence="3" id="KW-1185">Reference proteome</keyword>
<feature type="region of interest" description="Disordered" evidence="1">
    <location>
        <begin position="1"/>
        <end position="37"/>
    </location>
</feature>
<protein>
    <submittedName>
        <fullName evidence="2">Uncharacterized protein</fullName>
    </submittedName>
</protein>
<gene>
    <name evidence="2" type="ORF">SASPL_156063</name>
</gene>